<dbReference type="NCBIfam" id="NF037979">
    <property type="entry name" value="Na_transp"/>
    <property type="match status" value="1"/>
</dbReference>
<evidence type="ECO:0000256" key="4">
    <source>
        <dbReference type="ARBA" id="ARBA00022989"/>
    </source>
</evidence>
<dbReference type="STRING" id="633697.EubceDRAFT1_1221"/>
<proteinExistence type="inferred from homology"/>
<evidence type="ECO:0000313" key="8">
    <source>
        <dbReference type="EMBL" id="EIM57038.1"/>
    </source>
</evidence>
<name>I5ATB5_EUBC6</name>
<feature type="transmembrane region" description="Helical" evidence="7">
    <location>
        <begin position="387"/>
        <end position="406"/>
    </location>
</feature>
<feature type="transmembrane region" description="Helical" evidence="7">
    <location>
        <begin position="37"/>
        <end position="59"/>
    </location>
</feature>
<evidence type="ECO:0000256" key="5">
    <source>
        <dbReference type="ARBA" id="ARBA00023136"/>
    </source>
</evidence>
<protein>
    <recommendedName>
        <fullName evidence="6">Transporter</fullName>
    </recommendedName>
</protein>
<evidence type="ECO:0000256" key="6">
    <source>
        <dbReference type="RuleBase" id="RU003732"/>
    </source>
</evidence>
<reference evidence="8 9" key="1">
    <citation type="submission" date="2010-08" db="EMBL/GenBank/DDBJ databases">
        <authorList>
            <consortium name="US DOE Joint Genome Institute (JGI-PGF)"/>
            <person name="Lucas S."/>
            <person name="Copeland A."/>
            <person name="Lapidus A."/>
            <person name="Cheng J.-F."/>
            <person name="Bruce D."/>
            <person name="Goodwin L."/>
            <person name="Pitluck S."/>
            <person name="Land M.L."/>
            <person name="Hauser L."/>
            <person name="Chang Y.-J."/>
            <person name="Anderson I.J."/>
            <person name="Johnson E."/>
            <person name="Mulhopadhyay B."/>
            <person name="Kyrpides N."/>
            <person name="Woyke T.J."/>
        </authorList>
    </citation>
    <scope>NUCLEOTIDE SEQUENCE [LARGE SCALE GENOMIC DNA]</scope>
    <source>
        <strain evidence="8 9">6</strain>
    </source>
</reference>
<feature type="transmembrane region" description="Helical" evidence="7">
    <location>
        <begin position="307"/>
        <end position="328"/>
    </location>
</feature>
<dbReference type="HOGENOM" id="CLU_006855_3_0_9"/>
<keyword evidence="9" id="KW-1185">Reference proteome</keyword>
<dbReference type="InterPro" id="IPR037272">
    <property type="entry name" value="SNS_sf"/>
</dbReference>
<dbReference type="AlphaFoldDB" id="I5ATB5"/>
<feature type="transmembrane region" description="Helical" evidence="7">
    <location>
        <begin position="12"/>
        <end position="31"/>
    </location>
</feature>
<feature type="transmembrane region" description="Helical" evidence="7">
    <location>
        <begin position="216"/>
        <end position="234"/>
    </location>
</feature>
<dbReference type="GO" id="GO:0015293">
    <property type="term" value="F:symporter activity"/>
    <property type="evidence" value="ECO:0007669"/>
    <property type="project" value="UniProtKB-KW"/>
</dbReference>
<dbReference type="PROSITE" id="PS50267">
    <property type="entry name" value="NA_NEUROTRAN_SYMP_3"/>
    <property type="match status" value="1"/>
</dbReference>
<dbReference type="PANTHER" id="PTHR42948:SF1">
    <property type="entry name" value="TRANSPORTER"/>
    <property type="match status" value="1"/>
</dbReference>
<dbReference type="Proteomes" id="UP000005753">
    <property type="component" value="Chromosome"/>
</dbReference>
<dbReference type="PRINTS" id="PR00176">
    <property type="entry name" value="NANEUSMPORT"/>
</dbReference>
<comment type="subcellular location">
    <subcellularLocation>
        <location evidence="1">Membrane</location>
        <topology evidence="1">Multi-pass membrane protein</topology>
    </subcellularLocation>
</comment>
<keyword evidence="4 7" id="KW-1133">Transmembrane helix</keyword>
<keyword evidence="6" id="KW-0769">Symport</keyword>
<dbReference type="eggNOG" id="COG0733">
    <property type="taxonomic scope" value="Bacteria"/>
</dbReference>
<dbReference type="PROSITE" id="PS00610">
    <property type="entry name" value="NA_NEUROTRAN_SYMP_1"/>
    <property type="match status" value="1"/>
</dbReference>
<evidence type="ECO:0000256" key="2">
    <source>
        <dbReference type="ARBA" id="ARBA00022448"/>
    </source>
</evidence>
<gene>
    <name evidence="8" type="ORF">EubceDRAFT1_1221</name>
</gene>
<dbReference type="CDD" id="cd10336">
    <property type="entry name" value="SLC6sbd_Tyt1-Like"/>
    <property type="match status" value="1"/>
</dbReference>
<feature type="transmembrane region" description="Helical" evidence="7">
    <location>
        <begin position="434"/>
        <end position="455"/>
    </location>
</feature>
<evidence type="ECO:0000256" key="7">
    <source>
        <dbReference type="SAM" id="Phobius"/>
    </source>
</evidence>
<feature type="transmembrane region" description="Helical" evidence="7">
    <location>
        <begin position="144"/>
        <end position="164"/>
    </location>
</feature>
<keyword evidence="5 7" id="KW-0472">Membrane</keyword>
<evidence type="ECO:0000256" key="1">
    <source>
        <dbReference type="ARBA" id="ARBA00004141"/>
    </source>
</evidence>
<feature type="transmembrane region" description="Helical" evidence="7">
    <location>
        <begin position="88"/>
        <end position="116"/>
    </location>
</feature>
<dbReference type="InterPro" id="IPR047218">
    <property type="entry name" value="YocR/YhdH-like"/>
</dbReference>
<evidence type="ECO:0000256" key="3">
    <source>
        <dbReference type="ARBA" id="ARBA00022692"/>
    </source>
</evidence>
<dbReference type="OrthoDB" id="9762833at2"/>
<feature type="transmembrane region" description="Helical" evidence="7">
    <location>
        <begin position="348"/>
        <end position="367"/>
    </location>
</feature>
<keyword evidence="3 6" id="KW-0812">Transmembrane</keyword>
<reference evidence="8 9" key="2">
    <citation type="submission" date="2012-02" db="EMBL/GenBank/DDBJ databases">
        <title>Improved High-Quality Draft sequence of Eubacterium cellulosolvens 6.</title>
        <authorList>
            <consortium name="US DOE Joint Genome Institute"/>
            <person name="Lucas S."/>
            <person name="Han J."/>
            <person name="Lapidus A."/>
            <person name="Cheng J.-F."/>
            <person name="Goodwin L."/>
            <person name="Pitluck S."/>
            <person name="Peters L."/>
            <person name="Mikhailova N."/>
            <person name="Gu W."/>
            <person name="Detter J.C."/>
            <person name="Han C."/>
            <person name="Tapia R."/>
            <person name="Land M."/>
            <person name="Hauser L."/>
            <person name="Kyrpides N."/>
            <person name="Ivanova N."/>
            <person name="Pagani I."/>
            <person name="Johnson E."/>
            <person name="Mukhopadhyay B."/>
            <person name="Anderson I."/>
            <person name="Woyke T."/>
        </authorList>
    </citation>
    <scope>NUCLEOTIDE SEQUENCE [LARGE SCALE GENOMIC DNA]</scope>
    <source>
        <strain evidence="8 9">6</strain>
    </source>
</reference>
<keyword evidence="2 6" id="KW-0813">Transport</keyword>
<dbReference type="GO" id="GO:0016020">
    <property type="term" value="C:membrane"/>
    <property type="evidence" value="ECO:0007669"/>
    <property type="project" value="UniProtKB-SubCell"/>
</dbReference>
<feature type="transmembrane region" description="Helical" evidence="7">
    <location>
        <begin position="176"/>
        <end position="196"/>
    </location>
</feature>
<sequence length="456" mass="50153">MEKRESLGSRLGFILLSAGCAVGLGNVWRFPYITGQYGGGFFVLIYALFLIALGIPVLCMEYSVGRASRLSIKPAFEKLEKKGSKWHLWGYVAMAGNYVLLFFYSVVSGWILYYFYLMATGTFDGASTDEIQKAFEHMMASPQILITCMLIVVAITAVVCSIGLQKSVESITKLMMIALILIMIVLGIRSLTLPGAKEGFAFYLKPNAANMKKAGIGNVVYAALNQSFFTLSIGMGGMEIYGSYIDKKKSLVGEAAIVTALDTFVAITSGLIIFPACFAYGISPDAGPSLIFLTLPRVFVSMPGGRIWGALFFLFLFFAALSTMIGVFENDQSFLIDLKHMKRKTAGVINGVIIALMSVPCALGFNVWSSFQPLRKGNCVMDLEDFFVSNICLPVGSLIFCLFCTWKFGWGFDRFLEEANTGDGLKVSPKLKFYFKYILPAIIAFLVVYGLVTYFI</sequence>
<organism evidence="8 9">
    <name type="scientific">Eubacterium cellulosolvens (strain ATCC 43171 / JCM 9499 / 6)</name>
    <name type="common">Cillobacterium cellulosolvens</name>
    <dbReference type="NCBI Taxonomy" id="633697"/>
    <lineage>
        <taxon>Bacteria</taxon>
        <taxon>Bacillati</taxon>
        <taxon>Bacillota</taxon>
        <taxon>Clostridia</taxon>
        <taxon>Eubacteriales</taxon>
        <taxon>Eubacteriaceae</taxon>
        <taxon>Eubacterium</taxon>
    </lineage>
</organism>
<dbReference type="SUPFAM" id="SSF161070">
    <property type="entry name" value="SNF-like"/>
    <property type="match status" value="1"/>
</dbReference>
<dbReference type="EMBL" id="CM001487">
    <property type="protein sequence ID" value="EIM57038.1"/>
    <property type="molecule type" value="Genomic_DNA"/>
</dbReference>
<feature type="transmembrane region" description="Helical" evidence="7">
    <location>
        <begin position="255"/>
        <end position="282"/>
    </location>
</feature>
<dbReference type="Pfam" id="PF00209">
    <property type="entry name" value="SNF"/>
    <property type="match status" value="2"/>
</dbReference>
<accession>I5ATB5</accession>
<dbReference type="PANTHER" id="PTHR42948">
    <property type="entry name" value="TRANSPORTER"/>
    <property type="match status" value="1"/>
</dbReference>
<comment type="similarity">
    <text evidence="6">Belongs to the sodium:neurotransmitter symporter (SNF) (TC 2.A.22) family.</text>
</comment>
<evidence type="ECO:0000313" key="9">
    <source>
        <dbReference type="Proteomes" id="UP000005753"/>
    </source>
</evidence>
<dbReference type="InterPro" id="IPR000175">
    <property type="entry name" value="Na/ntran_symport"/>
</dbReference>